<organism evidence="1 2">
    <name type="scientific">Microscilla marina ATCC 23134</name>
    <dbReference type="NCBI Taxonomy" id="313606"/>
    <lineage>
        <taxon>Bacteria</taxon>
        <taxon>Pseudomonadati</taxon>
        <taxon>Bacteroidota</taxon>
        <taxon>Cytophagia</taxon>
        <taxon>Cytophagales</taxon>
        <taxon>Microscillaceae</taxon>
        <taxon>Microscilla</taxon>
    </lineage>
</organism>
<dbReference type="EMBL" id="AAWS01000009">
    <property type="protein sequence ID" value="EAY29781.1"/>
    <property type="molecule type" value="Genomic_DNA"/>
</dbReference>
<accession>A1ZIB3</accession>
<dbReference type="Proteomes" id="UP000004095">
    <property type="component" value="Unassembled WGS sequence"/>
</dbReference>
<proteinExistence type="predicted"/>
<protein>
    <submittedName>
        <fullName evidence="1">Uncharacterized protein</fullName>
    </submittedName>
</protein>
<comment type="caution">
    <text evidence="1">The sequence shown here is derived from an EMBL/GenBank/DDBJ whole genome shotgun (WGS) entry which is preliminary data.</text>
</comment>
<name>A1ZIB3_MICM2</name>
<evidence type="ECO:0000313" key="1">
    <source>
        <dbReference type="EMBL" id="EAY29781.1"/>
    </source>
</evidence>
<keyword evidence="2" id="KW-1185">Reference proteome</keyword>
<dbReference type="AlphaFoldDB" id="A1ZIB3"/>
<evidence type="ECO:0000313" key="2">
    <source>
        <dbReference type="Proteomes" id="UP000004095"/>
    </source>
</evidence>
<reference evidence="1 2" key="1">
    <citation type="submission" date="2007-01" db="EMBL/GenBank/DDBJ databases">
        <authorList>
            <person name="Haygood M."/>
            <person name="Podell S."/>
            <person name="Anderson C."/>
            <person name="Hopkinson B."/>
            <person name="Roe K."/>
            <person name="Barbeau K."/>
            <person name="Gaasterland T."/>
            <person name="Ferriera S."/>
            <person name="Johnson J."/>
            <person name="Kravitz S."/>
            <person name="Beeson K."/>
            <person name="Sutton G."/>
            <person name="Rogers Y.-H."/>
            <person name="Friedman R."/>
            <person name="Frazier M."/>
            <person name="Venter J.C."/>
        </authorList>
    </citation>
    <scope>NUCLEOTIDE SEQUENCE [LARGE SCALE GENOMIC DNA]</scope>
    <source>
        <strain evidence="1 2">ATCC 23134</strain>
    </source>
</reference>
<gene>
    <name evidence="1" type="ORF">M23134_05653</name>
</gene>
<sequence>MLQGAKKMLWFGKEAITMLSHTKLKIVGKFLVKNQLSGNT</sequence>